<evidence type="ECO:0000256" key="1">
    <source>
        <dbReference type="SAM" id="MobiDB-lite"/>
    </source>
</evidence>
<accession>A0ABR2HQ81</accession>
<feature type="compositionally biased region" description="Basic and acidic residues" evidence="1">
    <location>
        <begin position="1"/>
        <end position="26"/>
    </location>
</feature>
<keyword evidence="2" id="KW-0472">Membrane</keyword>
<keyword evidence="2" id="KW-0812">Transmembrane</keyword>
<dbReference type="EMBL" id="JAPCWZ010000009">
    <property type="protein sequence ID" value="KAK8851235.1"/>
    <property type="molecule type" value="Genomic_DNA"/>
</dbReference>
<feature type="region of interest" description="Disordered" evidence="1">
    <location>
        <begin position="1"/>
        <end position="29"/>
    </location>
</feature>
<keyword evidence="3" id="KW-0378">Hydrolase</keyword>
<dbReference type="Proteomes" id="UP001390339">
    <property type="component" value="Unassembled WGS sequence"/>
</dbReference>
<feature type="region of interest" description="Disordered" evidence="1">
    <location>
        <begin position="97"/>
        <end position="140"/>
    </location>
</feature>
<comment type="caution">
    <text evidence="3">The sequence shown here is derived from an EMBL/GenBank/DDBJ whole genome shotgun (WGS) entry which is preliminary data.</text>
</comment>
<protein>
    <submittedName>
        <fullName evidence="3">Eukaryotic aspartyl protease</fullName>
    </submittedName>
</protein>
<gene>
    <name evidence="3" type="ORF">PGQ11_013714</name>
</gene>
<dbReference type="GO" id="GO:0006508">
    <property type="term" value="P:proteolysis"/>
    <property type="evidence" value="ECO:0007669"/>
    <property type="project" value="UniProtKB-KW"/>
</dbReference>
<name>A0ABR2HQ81_9PEZI</name>
<evidence type="ECO:0000256" key="2">
    <source>
        <dbReference type="SAM" id="Phobius"/>
    </source>
</evidence>
<feature type="transmembrane region" description="Helical" evidence="2">
    <location>
        <begin position="73"/>
        <end position="93"/>
    </location>
</feature>
<reference evidence="3 4" key="1">
    <citation type="journal article" date="2024" name="IMA Fungus">
        <title>Apiospora arundinis, a panoply of carbohydrate-active enzymes and secondary metabolites.</title>
        <authorList>
            <person name="Sorensen T."/>
            <person name="Petersen C."/>
            <person name="Muurmann A.T."/>
            <person name="Christiansen J.V."/>
            <person name="Brundto M.L."/>
            <person name="Overgaard C.K."/>
            <person name="Boysen A.T."/>
            <person name="Wollenberg R.D."/>
            <person name="Larsen T.O."/>
            <person name="Sorensen J.L."/>
            <person name="Nielsen K.L."/>
            <person name="Sondergaard T.E."/>
        </authorList>
    </citation>
    <scope>NUCLEOTIDE SEQUENCE [LARGE SCALE GENOMIC DNA]</scope>
    <source>
        <strain evidence="3 4">AAU 773</strain>
    </source>
</reference>
<evidence type="ECO:0000313" key="4">
    <source>
        <dbReference type="Proteomes" id="UP001390339"/>
    </source>
</evidence>
<keyword evidence="4" id="KW-1185">Reference proteome</keyword>
<organism evidence="3 4">
    <name type="scientific">Apiospora arundinis</name>
    <dbReference type="NCBI Taxonomy" id="335852"/>
    <lineage>
        <taxon>Eukaryota</taxon>
        <taxon>Fungi</taxon>
        <taxon>Dikarya</taxon>
        <taxon>Ascomycota</taxon>
        <taxon>Pezizomycotina</taxon>
        <taxon>Sordariomycetes</taxon>
        <taxon>Xylariomycetidae</taxon>
        <taxon>Amphisphaeriales</taxon>
        <taxon>Apiosporaceae</taxon>
        <taxon>Apiospora</taxon>
    </lineage>
</organism>
<keyword evidence="2" id="KW-1133">Transmembrane helix</keyword>
<keyword evidence="3" id="KW-0645">Protease</keyword>
<dbReference type="GO" id="GO:0008233">
    <property type="term" value="F:peptidase activity"/>
    <property type="evidence" value="ECO:0007669"/>
    <property type="project" value="UniProtKB-KW"/>
</dbReference>
<feature type="compositionally biased region" description="Low complexity" evidence="1">
    <location>
        <begin position="101"/>
        <end position="140"/>
    </location>
</feature>
<evidence type="ECO:0000313" key="3">
    <source>
        <dbReference type="EMBL" id="KAK8851235.1"/>
    </source>
</evidence>
<sequence length="259" mass="26904">MQFREKEQPGLEVAIHDAPEPRRLESDGLQVHQGIRGPPKPDEELPSVLYVKEGSSDVPSGGRRTCGLKKLHFWIALTVLAICMVGGVVGGVIGTRSKNHSSSGSSSAETGPSISSSSSPNTASTTTISTTASTSTSSAPFTTATSGLLALDCPNLHETKKSFTVPDSTATYAFKFTCQSDATGTRGNGPVWNTTSVDGCVDKCAEHNRDGRDTSCGGVVWNGNLTSSLTRGANCYLKMGTVQIKGCTGCSLAVAATLV</sequence>
<proteinExistence type="predicted"/>